<keyword evidence="2" id="KW-0732">Signal</keyword>
<dbReference type="OrthoDB" id="408631at2759"/>
<feature type="region of interest" description="Disordered" evidence="1">
    <location>
        <begin position="73"/>
        <end position="101"/>
    </location>
</feature>
<reference evidence="3 4" key="1">
    <citation type="submission" date="2015-07" db="EMBL/GenBank/DDBJ databases">
        <title>Emmonsia species relationships and genome sequence.</title>
        <authorList>
            <person name="Cuomo C.A."/>
            <person name="Schwartz I.S."/>
            <person name="Kenyon C."/>
            <person name="de Hoog G.S."/>
            <person name="Govender N.P."/>
            <person name="Botha A."/>
            <person name="Moreno L."/>
            <person name="de Vries M."/>
            <person name="Munoz J.F."/>
            <person name="Stielow J.B."/>
        </authorList>
    </citation>
    <scope>NUCLEOTIDE SEQUENCE [LARGE SCALE GENOMIC DNA]</scope>
    <source>
        <strain evidence="3 4">CBS 136260</strain>
    </source>
</reference>
<feature type="compositionally biased region" description="Basic and acidic residues" evidence="1">
    <location>
        <begin position="82"/>
        <end position="101"/>
    </location>
</feature>
<organism evidence="3 4">
    <name type="scientific">Emergomyces africanus</name>
    <dbReference type="NCBI Taxonomy" id="1955775"/>
    <lineage>
        <taxon>Eukaryota</taxon>
        <taxon>Fungi</taxon>
        <taxon>Dikarya</taxon>
        <taxon>Ascomycota</taxon>
        <taxon>Pezizomycotina</taxon>
        <taxon>Eurotiomycetes</taxon>
        <taxon>Eurotiomycetidae</taxon>
        <taxon>Onygenales</taxon>
        <taxon>Ajellomycetaceae</taxon>
        <taxon>Emergomyces</taxon>
    </lineage>
</organism>
<evidence type="ECO:0000256" key="2">
    <source>
        <dbReference type="SAM" id="SignalP"/>
    </source>
</evidence>
<dbReference type="InterPro" id="IPR029058">
    <property type="entry name" value="AB_hydrolase_fold"/>
</dbReference>
<proteinExistence type="predicted"/>
<evidence type="ECO:0000256" key="1">
    <source>
        <dbReference type="SAM" id="MobiDB-lite"/>
    </source>
</evidence>
<evidence type="ECO:0000313" key="4">
    <source>
        <dbReference type="Proteomes" id="UP000091918"/>
    </source>
</evidence>
<dbReference type="SUPFAM" id="SSF53474">
    <property type="entry name" value="alpha/beta-Hydrolases"/>
    <property type="match status" value="1"/>
</dbReference>
<accession>A0A1B7NPI2</accession>
<name>A0A1B7NPI2_9EURO</name>
<comment type="caution">
    <text evidence="3">The sequence shown here is derived from an EMBL/GenBank/DDBJ whole genome shotgun (WGS) entry which is preliminary data.</text>
</comment>
<gene>
    <name evidence="3" type="ORF">ACJ72_06968</name>
</gene>
<keyword evidence="4" id="KW-1185">Reference proteome</keyword>
<sequence length="101" mass="11692">MAKMFWSYVCVLPFLLHSLAPISVSAEENWGFPPVNLPYATQHVMDVKTTKSGLSVGLYRNIRYARPPLEERRFKKPVTPPTRDDIVQYREESEGPLVRRD</sequence>
<protein>
    <submittedName>
        <fullName evidence="3">Uncharacterized protein</fullName>
    </submittedName>
</protein>
<feature type="chain" id="PRO_5008598142" evidence="2">
    <location>
        <begin position="27"/>
        <end position="101"/>
    </location>
</feature>
<feature type="signal peptide" evidence="2">
    <location>
        <begin position="1"/>
        <end position="26"/>
    </location>
</feature>
<dbReference type="Proteomes" id="UP000091918">
    <property type="component" value="Unassembled WGS sequence"/>
</dbReference>
<dbReference type="Gene3D" id="3.40.50.1820">
    <property type="entry name" value="alpha/beta hydrolase"/>
    <property type="match status" value="1"/>
</dbReference>
<dbReference type="EMBL" id="LGUA01001349">
    <property type="protein sequence ID" value="OAX78723.1"/>
    <property type="molecule type" value="Genomic_DNA"/>
</dbReference>
<dbReference type="AlphaFoldDB" id="A0A1B7NPI2"/>
<evidence type="ECO:0000313" key="3">
    <source>
        <dbReference type="EMBL" id="OAX78723.1"/>
    </source>
</evidence>